<proteinExistence type="predicted"/>
<name>A0A1G8T3A5_9RHOB</name>
<dbReference type="STRING" id="555512.SAMN04487993_102773"/>
<dbReference type="AlphaFoldDB" id="A0A1G8T3A5"/>
<accession>A0A1G8T3A5</accession>
<dbReference type="EMBL" id="FNEJ01000027">
    <property type="protein sequence ID" value="SDJ35943.1"/>
    <property type="molecule type" value="Genomic_DNA"/>
</dbReference>
<sequence>MAKMDRAAVLALQMALKEIGFDAGPEDGILGPRTRGAAGDYLAAKEAPSTIAPVRFTGAGRRLKDIDLPRIGAQIGVGEDELHAVMDVEARGSGFDGQGRLAMLFEPHVFYRELGPGADRDRAVAQGLAYRRWGTRAYPKDSYPRLLAAIRIDEEAALRSASWGLPQMMGFNAEMIGYPTARAMVEAFTQSEDVQLQGMVDYIVAAGLDDELRRHDWAGFAQGYNGPSYRTHGYHTKLRTAFLKWDRIPDTPYHAAA</sequence>
<reference evidence="2 3" key="1">
    <citation type="submission" date="2016-10" db="EMBL/GenBank/DDBJ databases">
        <authorList>
            <person name="de Groot N.N."/>
        </authorList>
    </citation>
    <scope>NUCLEOTIDE SEQUENCE [LARGE SCALE GENOMIC DNA]</scope>
    <source>
        <strain evidence="2 3">DSM 26424</strain>
    </source>
</reference>
<keyword evidence="3" id="KW-1185">Reference proteome</keyword>
<dbReference type="Pfam" id="PF11860">
    <property type="entry name" value="Muramidase"/>
    <property type="match status" value="1"/>
</dbReference>
<gene>
    <name evidence="2" type="ORF">SAMN04487993_102773</name>
</gene>
<dbReference type="RefSeq" id="WP_242656817.1">
    <property type="nucleotide sequence ID" value="NZ_FNEJ01000027.1"/>
</dbReference>
<evidence type="ECO:0000259" key="1">
    <source>
        <dbReference type="Pfam" id="PF11860"/>
    </source>
</evidence>
<organism evidence="2 3">
    <name type="scientific">Salipiger marinus</name>
    <dbReference type="NCBI Taxonomy" id="555512"/>
    <lineage>
        <taxon>Bacteria</taxon>
        <taxon>Pseudomonadati</taxon>
        <taxon>Pseudomonadota</taxon>
        <taxon>Alphaproteobacteria</taxon>
        <taxon>Rhodobacterales</taxon>
        <taxon>Roseobacteraceae</taxon>
        <taxon>Salipiger</taxon>
    </lineage>
</organism>
<protein>
    <recommendedName>
        <fullName evidence="1">N-acetylmuramidase domain-containing protein</fullName>
    </recommendedName>
</protein>
<dbReference type="InterPro" id="IPR024408">
    <property type="entry name" value="Muramidase"/>
</dbReference>
<dbReference type="Proteomes" id="UP000199093">
    <property type="component" value="Unassembled WGS sequence"/>
</dbReference>
<evidence type="ECO:0000313" key="3">
    <source>
        <dbReference type="Proteomes" id="UP000199093"/>
    </source>
</evidence>
<evidence type="ECO:0000313" key="2">
    <source>
        <dbReference type="EMBL" id="SDJ35943.1"/>
    </source>
</evidence>
<feature type="domain" description="N-acetylmuramidase" evidence="1">
    <location>
        <begin position="81"/>
        <end position="245"/>
    </location>
</feature>